<sequence length="351" mass="37131">MPPIPKHSYFHTHINYSICAGVSNLSLAIALNAVSKHATCSVTFGIVAYLVICSVASIRKIHQLGWITWVGFGSILSAIMIIVIAVTIPARPAAAPQTGDFELGFAALPPASTTFAAAWAAALAIFSSSANTSGFVPVISEMRRPQDYFKSLYACMTWITCSYMALGLTVYAYCGKWVSSPALGSAGPTIKIIAYGVAIPGMIASAMICVHVAAKSVFVRILRGTHHLTSNTKTHWAVWLGCTYGTGLLGWILSEAIPFFTSLVSLIGALGFAPLGICLPALLWFSMHPGYLRGNVKMKLLWLAHAGIFLLGVFTLVAGTYANVKNIVDQYKAGEVGGAFTCADNSGTVAG</sequence>
<evidence type="ECO:0000256" key="5">
    <source>
        <dbReference type="ARBA" id="ARBA00023136"/>
    </source>
</evidence>
<dbReference type="GO" id="GO:0015179">
    <property type="term" value="F:L-amino acid transmembrane transporter activity"/>
    <property type="evidence" value="ECO:0007669"/>
    <property type="project" value="TreeGrafter"/>
</dbReference>
<dbReference type="EMBL" id="VNKQ01000016">
    <property type="protein sequence ID" value="KAG0646293.1"/>
    <property type="molecule type" value="Genomic_DNA"/>
</dbReference>
<evidence type="ECO:0000313" key="9">
    <source>
        <dbReference type="Proteomes" id="UP000785200"/>
    </source>
</evidence>
<dbReference type="Proteomes" id="UP000785200">
    <property type="component" value="Unassembled WGS sequence"/>
</dbReference>
<feature type="transmembrane region" description="Helical" evidence="6">
    <location>
        <begin position="259"/>
        <end position="285"/>
    </location>
</feature>
<evidence type="ECO:0000256" key="2">
    <source>
        <dbReference type="ARBA" id="ARBA00008066"/>
    </source>
</evidence>
<comment type="subcellular location">
    <subcellularLocation>
        <location evidence="1">Membrane</location>
        <topology evidence="1">Multi-pass membrane protein</topology>
    </subcellularLocation>
</comment>
<comment type="similarity">
    <text evidence="2">Belongs to the amino acid/polyamine transporter 2 family.</text>
</comment>
<dbReference type="PANTHER" id="PTHR22950">
    <property type="entry name" value="AMINO ACID TRANSPORTER"/>
    <property type="match status" value="1"/>
</dbReference>
<dbReference type="InterPro" id="IPR013057">
    <property type="entry name" value="AA_transpt_TM"/>
</dbReference>
<reference evidence="8" key="1">
    <citation type="submission" date="2019-07" db="EMBL/GenBank/DDBJ databases">
        <title>Hyphodiscus hymeniophilus genome sequencing and assembly.</title>
        <authorList>
            <person name="Kramer G."/>
            <person name="Nodwell J."/>
        </authorList>
    </citation>
    <scope>NUCLEOTIDE SEQUENCE</scope>
    <source>
        <strain evidence="8">ATCC 34498</strain>
    </source>
</reference>
<feature type="transmembrane region" description="Helical" evidence="6">
    <location>
        <begin position="300"/>
        <end position="322"/>
    </location>
</feature>
<dbReference type="Pfam" id="PF01490">
    <property type="entry name" value="Aa_trans"/>
    <property type="match status" value="1"/>
</dbReference>
<feature type="transmembrane region" description="Helical" evidence="6">
    <location>
        <begin position="235"/>
        <end position="253"/>
    </location>
</feature>
<dbReference type="PANTHER" id="PTHR22950:SF697">
    <property type="entry name" value="AMINO ACID TRANSPORTER (EUROFUNG)"/>
    <property type="match status" value="1"/>
</dbReference>
<feature type="transmembrane region" description="Helical" evidence="6">
    <location>
        <begin position="192"/>
        <end position="214"/>
    </location>
</feature>
<dbReference type="OrthoDB" id="40134at2759"/>
<name>A0A9P6VEB6_9HELO</name>
<keyword evidence="5 6" id="KW-0472">Membrane</keyword>
<feature type="domain" description="Amino acid transporter transmembrane" evidence="7">
    <location>
        <begin position="33"/>
        <end position="321"/>
    </location>
</feature>
<evidence type="ECO:0000256" key="4">
    <source>
        <dbReference type="ARBA" id="ARBA00022989"/>
    </source>
</evidence>
<evidence type="ECO:0000259" key="7">
    <source>
        <dbReference type="Pfam" id="PF01490"/>
    </source>
</evidence>
<protein>
    <submittedName>
        <fullName evidence="8">Methyltryptophan resistance</fullName>
    </submittedName>
</protein>
<feature type="transmembrane region" description="Helical" evidence="6">
    <location>
        <begin position="66"/>
        <end position="88"/>
    </location>
</feature>
<comment type="caution">
    <text evidence="8">The sequence shown here is derived from an EMBL/GenBank/DDBJ whole genome shotgun (WGS) entry which is preliminary data.</text>
</comment>
<keyword evidence="9" id="KW-1185">Reference proteome</keyword>
<accession>A0A9P6VEB6</accession>
<keyword evidence="4 6" id="KW-1133">Transmembrane helix</keyword>
<feature type="transmembrane region" description="Helical" evidence="6">
    <location>
        <begin position="116"/>
        <end position="139"/>
    </location>
</feature>
<keyword evidence="3 6" id="KW-0812">Transmembrane</keyword>
<proteinExistence type="inferred from homology"/>
<evidence type="ECO:0000256" key="3">
    <source>
        <dbReference type="ARBA" id="ARBA00022692"/>
    </source>
</evidence>
<dbReference type="AlphaFoldDB" id="A0A9P6VEB6"/>
<feature type="transmembrane region" description="Helical" evidence="6">
    <location>
        <begin position="151"/>
        <end position="172"/>
    </location>
</feature>
<feature type="transmembrane region" description="Helical" evidence="6">
    <location>
        <begin position="41"/>
        <end position="59"/>
    </location>
</feature>
<gene>
    <name evidence="8" type="ORF">D0Z07_8249</name>
</gene>
<dbReference type="GO" id="GO:0016020">
    <property type="term" value="C:membrane"/>
    <property type="evidence" value="ECO:0007669"/>
    <property type="project" value="UniProtKB-SubCell"/>
</dbReference>
<evidence type="ECO:0000256" key="6">
    <source>
        <dbReference type="SAM" id="Phobius"/>
    </source>
</evidence>
<organism evidence="8 9">
    <name type="scientific">Hyphodiscus hymeniophilus</name>
    <dbReference type="NCBI Taxonomy" id="353542"/>
    <lineage>
        <taxon>Eukaryota</taxon>
        <taxon>Fungi</taxon>
        <taxon>Dikarya</taxon>
        <taxon>Ascomycota</taxon>
        <taxon>Pezizomycotina</taxon>
        <taxon>Leotiomycetes</taxon>
        <taxon>Helotiales</taxon>
        <taxon>Hyphodiscaceae</taxon>
        <taxon>Hyphodiscus</taxon>
    </lineage>
</organism>
<evidence type="ECO:0000313" key="8">
    <source>
        <dbReference type="EMBL" id="KAG0646293.1"/>
    </source>
</evidence>
<evidence type="ECO:0000256" key="1">
    <source>
        <dbReference type="ARBA" id="ARBA00004141"/>
    </source>
</evidence>
<feature type="transmembrane region" description="Helical" evidence="6">
    <location>
        <begin position="14"/>
        <end position="35"/>
    </location>
</feature>